<dbReference type="PROSITE" id="PS50181">
    <property type="entry name" value="FBOX"/>
    <property type="match status" value="1"/>
</dbReference>
<protein>
    <recommendedName>
        <fullName evidence="1">F-box domain-containing protein</fullName>
    </recommendedName>
</protein>
<dbReference type="Gene3D" id="1.20.1280.50">
    <property type="match status" value="1"/>
</dbReference>
<dbReference type="OrthoDB" id="10466051at2759"/>
<evidence type="ECO:0000313" key="2">
    <source>
        <dbReference type="EMBL" id="RKP09737.1"/>
    </source>
</evidence>
<reference evidence="3" key="1">
    <citation type="journal article" date="2018" name="Nat. Microbiol.">
        <title>Leveraging single-cell genomics to expand the fungal tree of life.</title>
        <authorList>
            <person name="Ahrendt S.R."/>
            <person name="Quandt C.A."/>
            <person name="Ciobanu D."/>
            <person name="Clum A."/>
            <person name="Salamov A."/>
            <person name="Andreopoulos B."/>
            <person name="Cheng J.F."/>
            <person name="Woyke T."/>
            <person name="Pelin A."/>
            <person name="Henrissat B."/>
            <person name="Reynolds N.K."/>
            <person name="Benny G.L."/>
            <person name="Smith M.E."/>
            <person name="James T.Y."/>
            <person name="Grigoriev I.V."/>
        </authorList>
    </citation>
    <scope>NUCLEOTIDE SEQUENCE [LARGE SCALE GENOMIC DNA]</scope>
    <source>
        <strain evidence="3">RSA 1356</strain>
    </source>
</reference>
<dbReference type="EMBL" id="KZ992492">
    <property type="protein sequence ID" value="RKP09737.1"/>
    <property type="molecule type" value="Genomic_DNA"/>
</dbReference>
<gene>
    <name evidence="2" type="ORF">THASP1DRAFT_28477</name>
</gene>
<name>A0A4P9XU50_9FUNG</name>
<proteinExistence type="predicted"/>
<accession>A0A4P9XU50</accession>
<evidence type="ECO:0000313" key="3">
    <source>
        <dbReference type="Proteomes" id="UP000271241"/>
    </source>
</evidence>
<dbReference type="InterPro" id="IPR036047">
    <property type="entry name" value="F-box-like_dom_sf"/>
</dbReference>
<keyword evidence="3" id="KW-1185">Reference proteome</keyword>
<evidence type="ECO:0000259" key="1">
    <source>
        <dbReference type="PROSITE" id="PS50181"/>
    </source>
</evidence>
<sequence length="581" mass="64957">MSSTIVSTVRTDCALEHMLQLLPVDALRHTLLRLLPREIARLGRASRRLRALLLQDKAYWQRAYVDDFLGGDHAGTGRGVDEREEIWLARMLALPPYMLVMDRDASHDVDKPLHSVHVTTWFSIYAQRARMEHRWHTATPVWHSMSLLPTSTLDNLASESTVKIMPFKTSSSSLIAAGSRLFWVQGGPGRTVLELTLEDVLTGHKLLPRIQSADPTWQWALAQIEIQHAQRLAGRPSMERFVAAWCIPAQLSETDAERSPLMHVAPYAVFPLQSGDTSFSGHGPWAMFMRLAGRQGSARPMLIHLPSHTVMTGQRMHSSSSALQILTWHGATMAWQSQRHRLASDVHEQPSVTVFSASASRKPDSSGFEWRLTQYQLDGAETLLRQGFVSSDNPVNWRSIWVYRVDHTRAVVRYNAFGADSPVIALVDVSSSRKNDLETPLDFCWQRYCNPEMILPCSGQNMLLIVPRGGPKLVTRALDSGSLVHAIPIRGKGSVAAVFSGRVIWTAEGVAEDEERGLKLIDMRQDIPAIRQLLTLPETLFGPVLYRSIVPGHYPGHSQMCWLQLDAQATVEKLIVADFAG</sequence>
<organism evidence="2 3">
    <name type="scientific">Thamnocephalis sphaerospora</name>
    <dbReference type="NCBI Taxonomy" id="78915"/>
    <lineage>
        <taxon>Eukaryota</taxon>
        <taxon>Fungi</taxon>
        <taxon>Fungi incertae sedis</taxon>
        <taxon>Zoopagomycota</taxon>
        <taxon>Zoopagomycotina</taxon>
        <taxon>Zoopagomycetes</taxon>
        <taxon>Zoopagales</taxon>
        <taxon>Sigmoideomycetaceae</taxon>
        <taxon>Thamnocephalis</taxon>
    </lineage>
</organism>
<dbReference type="AlphaFoldDB" id="A0A4P9XU50"/>
<dbReference type="InterPro" id="IPR001810">
    <property type="entry name" value="F-box_dom"/>
</dbReference>
<feature type="domain" description="F-box" evidence="1">
    <location>
        <begin position="16"/>
        <end position="63"/>
    </location>
</feature>
<dbReference type="CDD" id="cd09917">
    <property type="entry name" value="F-box_SF"/>
    <property type="match status" value="1"/>
</dbReference>
<dbReference type="Proteomes" id="UP000271241">
    <property type="component" value="Unassembled WGS sequence"/>
</dbReference>
<dbReference type="SUPFAM" id="SSF81383">
    <property type="entry name" value="F-box domain"/>
    <property type="match status" value="1"/>
</dbReference>